<evidence type="ECO:0000256" key="6">
    <source>
        <dbReference type="ARBA" id="ARBA00022676"/>
    </source>
</evidence>
<dbReference type="SUPFAM" id="SSF53756">
    <property type="entry name" value="UDP-Glycosyltransferase/glycogen phosphorylase"/>
    <property type="match status" value="1"/>
</dbReference>
<dbReference type="Pfam" id="PF02194">
    <property type="entry name" value="PXA"/>
    <property type="match status" value="1"/>
</dbReference>
<feature type="region of interest" description="Disordered" evidence="15">
    <location>
        <begin position="1088"/>
        <end position="1173"/>
    </location>
</feature>
<comment type="function">
    <text evidence="14">GDP-Man:Man(3)GlcNAc(2)-PP-Dol alpha-1,2-mannosyltransferase that operates in the biosynthetic pathway of dolichol-linked oligosaccharides, the glycan precursors employed in protein asparagine (N)-glycosylation. The assembly of dolichol-linked oligosaccharides begins on the cytosolic side of the endoplasmic reticulum membrane and finishes in its lumen. The sequential addition of sugars to dolichol pyrophosphate produces dolichol-linked oligosaccharides containing fourteen sugars, including two GlcNAcs, nine mannoses and three glucoses. Once assembled, the oligosaccharide is transferred from the lipid to nascent proteins by oligosaccharyltransferases. Catalyzes, on the cytoplasmic face of the endoplasmic reticulum, the addition of the fourth and fifth mannose residues to the dolichol-linked oligosaccharide chain, to produce Man(5)GlcNAc(2)-PP-dolichol core oligosaccharide. Man(5)GlcNAc(2)-PP-dolichol is a substrate for ALG3, the following enzyme in the biosynthetic pathway.</text>
</comment>
<feature type="compositionally biased region" description="Basic and acidic residues" evidence="15">
    <location>
        <begin position="1113"/>
        <end position="1132"/>
    </location>
</feature>
<evidence type="ECO:0000256" key="16">
    <source>
        <dbReference type="SAM" id="Phobius"/>
    </source>
</evidence>
<accession>A0A2H1VRD4</accession>
<dbReference type="PANTHER" id="PTHR45919">
    <property type="entry name" value="GDP-MAN:MAN(3)GLCNAC(2)-PP-DOL ALPHA-1,2-MANNOSYLTRANSFERASE"/>
    <property type="match status" value="1"/>
</dbReference>
<feature type="compositionally biased region" description="Basic and acidic residues" evidence="15">
    <location>
        <begin position="1092"/>
        <end position="1106"/>
    </location>
</feature>
<dbReference type="GO" id="GO:0005789">
    <property type="term" value="C:endoplasmic reticulum membrane"/>
    <property type="evidence" value="ECO:0007669"/>
    <property type="project" value="UniProtKB-SubCell"/>
</dbReference>
<dbReference type="Gene3D" id="3.40.50.2000">
    <property type="entry name" value="Glycogen Phosphorylase B"/>
    <property type="match status" value="1"/>
</dbReference>
<proteinExistence type="inferred from homology"/>
<feature type="compositionally biased region" description="Basic and acidic residues" evidence="15">
    <location>
        <begin position="1011"/>
        <end position="1020"/>
    </location>
</feature>
<feature type="transmembrane region" description="Helical" evidence="16">
    <location>
        <begin position="604"/>
        <end position="625"/>
    </location>
</feature>
<dbReference type="CDD" id="cd03806">
    <property type="entry name" value="GT4_ALG11-like"/>
    <property type="match status" value="1"/>
</dbReference>
<feature type="domain" description="Glycosyl transferase family 1" evidence="17">
    <location>
        <begin position="322"/>
        <end position="500"/>
    </location>
</feature>
<feature type="transmembrane region" description="Helical" evidence="16">
    <location>
        <begin position="48"/>
        <end position="79"/>
    </location>
</feature>
<evidence type="ECO:0000256" key="2">
    <source>
        <dbReference type="ARBA" id="ARBA00004922"/>
    </source>
</evidence>
<evidence type="ECO:0000256" key="12">
    <source>
        <dbReference type="ARBA" id="ARBA00032517"/>
    </source>
</evidence>
<feature type="domain" description="PXA" evidence="18">
    <location>
        <begin position="670"/>
        <end position="828"/>
    </location>
</feature>
<evidence type="ECO:0000256" key="5">
    <source>
        <dbReference type="ARBA" id="ARBA00022018"/>
    </source>
</evidence>
<feature type="transmembrane region" description="Helical" evidence="16">
    <location>
        <begin position="570"/>
        <end position="592"/>
    </location>
</feature>
<evidence type="ECO:0000256" key="3">
    <source>
        <dbReference type="ARBA" id="ARBA00009481"/>
    </source>
</evidence>
<evidence type="ECO:0000256" key="1">
    <source>
        <dbReference type="ARBA" id="ARBA00004389"/>
    </source>
</evidence>
<keyword evidence="7" id="KW-0808">Transferase</keyword>
<dbReference type="GO" id="GO:0006487">
    <property type="term" value="P:protein N-linked glycosylation"/>
    <property type="evidence" value="ECO:0007669"/>
    <property type="project" value="TreeGrafter"/>
</dbReference>
<dbReference type="EMBL" id="ODYU01003815">
    <property type="protein sequence ID" value="SOQ43042.1"/>
    <property type="molecule type" value="Genomic_DNA"/>
</dbReference>
<feature type="domain" description="ALG11 mannosyltransferase N-terminal" evidence="19">
    <location>
        <begin position="95"/>
        <end position="300"/>
    </location>
</feature>
<evidence type="ECO:0000256" key="11">
    <source>
        <dbReference type="ARBA" id="ARBA00023136"/>
    </source>
</evidence>
<evidence type="ECO:0000259" key="19">
    <source>
        <dbReference type="Pfam" id="PF15924"/>
    </source>
</evidence>
<evidence type="ECO:0000259" key="18">
    <source>
        <dbReference type="Pfam" id="PF02194"/>
    </source>
</evidence>
<comment type="pathway">
    <text evidence="2">Protein modification; protein glycosylation.</text>
</comment>
<keyword evidence="6" id="KW-0328">Glycosyltransferase</keyword>
<dbReference type="PANTHER" id="PTHR45919:SF1">
    <property type="entry name" value="GDP-MAN:MAN(3)GLCNAC(2)-PP-DOL ALPHA-1,2-MANNOSYLTRANSFERASE"/>
    <property type="match status" value="1"/>
</dbReference>
<comment type="catalytic activity">
    <reaction evidence="13">
        <text>an alpha-D-Man-(1-&gt;3)-[alpha-D-Man-(1-&gt;6)]-beta-D-Man-(1-&gt;4)-beta-D-GlcNAc-(1-&gt;4)-alpha-D-GlcNAc-diphospho-di-trans,poly-cis-dolichol + 2 GDP-alpha-D-mannose = an alpha-D-Man-(1-&gt;2)-alpha-D-Man-(1-&gt;2)-alpha-D-Man-(1-&gt;3)-[alpha-D-Man-(1-&gt;6)]-beta-D-Man-(1-&gt;4)-beta-D-GlcNAc-(1-&gt;4)-alpha-D-GlcNAc-diphospho-di-trans,poly-cis-dolichol + 2 GDP + 2 H(+)</text>
        <dbReference type="Rhea" id="RHEA:29523"/>
        <dbReference type="Rhea" id="RHEA-COMP:19515"/>
        <dbReference type="Rhea" id="RHEA-COMP:19516"/>
        <dbReference type="ChEBI" id="CHEBI:15378"/>
        <dbReference type="ChEBI" id="CHEBI:57527"/>
        <dbReference type="ChEBI" id="CHEBI:58189"/>
        <dbReference type="ChEBI" id="CHEBI:132511"/>
        <dbReference type="ChEBI" id="CHEBI:132515"/>
        <dbReference type="EC" id="2.4.1.131"/>
    </reaction>
    <physiologicalReaction direction="left-to-right" evidence="13">
        <dbReference type="Rhea" id="RHEA:29524"/>
    </physiologicalReaction>
</comment>
<evidence type="ECO:0000256" key="13">
    <source>
        <dbReference type="ARBA" id="ARBA00045065"/>
    </source>
</evidence>
<comment type="similarity">
    <text evidence="3">Belongs to the glycosyltransferase group 1 family. Glycosyltransferase 4 subfamily.</text>
</comment>
<evidence type="ECO:0000256" key="4">
    <source>
        <dbReference type="ARBA" id="ARBA00012645"/>
    </source>
</evidence>
<dbReference type="InterPro" id="IPR003114">
    <property type="entry name" value="Phox_assoc"/>
</dbReference>
<gene>
    <name evidence="20" type="ORF">SFRICE_000409</name>
</gene>
<evidence type="ECO:0000256" key="10">
    <source>
        <dbReference type="ARBA" id="ARBA00022989"/>
    </source>
</evidence>
<sequence>MVDIPPTRTKRYASSFLVRTAREWNSLPESVFPDGYNLGVFKARVNRLLVLLPLIFIAFLLFITFILIPCAFIFASWYMRIKERKLERRKRDGANVAFFHPYCNAGGGGERVLWVAIRAILARYPDSNIYIYTVETAEAQTILDRAQNQFNVRVEPGRINFVRLSMRRVIEAKSYPYFTLLLQSLGSMILGLEAFMKLNPDVYIDTTGFAFTFPIFRYLAACPVGCYVHYPTITAAMMRRVKHRIVSYNNNSLIARNPLFTWIKLVYYKIFGWLYGVMGRCADVVMANGTWTEDHINELWNMPLSTFRVYPPCEVTELKQLRSLVKDTDPIRILSVAQFRPEKDHPLMLQAMYELRNLLVKNEMLWNKIKLVLVGSCRNAEDEERVQNLKDLAKHLSLEESVQFVVNAPYARLLQLYQTCSLAIHAMWNEHFGISVVECLAAGLITIAHRSGGPLADIIETAAGSRTGFLAAEPDEYARAILEVIALPAHEKKAIVEAARASVDRFSEKEFEKSFLRAAEPLLRLDYDDGAGGRLHAELFGRELQHRREWSSFGHAQKQEDDTMLLKRNLLECTTILSCAGTFICVLLNYITNISPITGIWFPLYVITLFIVSLCVSFKFIQWLLRLNKPIKYDLDGIVSDYPYLSSLSKLLPRPRKAVSEIREYDTNELSVISTVLERKLVSSWYVPYISQEIGFPFACKQMLDQMIGKSFQICNKIETKDVFVDITTVLSSHLKEYQKAMKRHEKTPNSTVEALYKKTHRIFDVNNKIQPADHCTNILRVIFKELVPWELWDTPHSELLVRILSKKLNTFIDTTLAEPAWLNEKLLTILKGKQESVVTEKKKEPVKPEPSVVEPKKEPISVQKEIPVVVTKATETVPQWIPDIVKEKMEVEKIENIVEEVPVTSSEPVDIKASPILRQRRGRQGRNEVKIYDRIIEGSVKTWETDIDLQCISLGQDLLASLDGEITLSRLWGQDADTEGSPNPPRSKSPQPLWFGEEETIEVDPLDSNPFKEGKKEQSPKPADALLKDLQSTVREAKTKIGDLQVDHKVGLDVPCKQNSSDEAAGMMEGLLDFGIAGLKKGLRFTGLSDDSDKSPSHHRERPGDKASPTEPRGKHVVEHKDQGNGQREENNVPPLVKQHRVTSQDSVPSQPRPVPVAELPLAPVPDSPEPEYEEAADLSTSIAKLRCLLQQRAETSPKSEEVWWESAAETRGRTQRNSAHTHTHVDTATLADEYDMNMERNASPGQTSNNMQRLDKLFQRTVTGVFNSIKTAVGAEDDQPAPRAPGDWTYVCTAIDLNVGGAVSRLVGSRRAFSHVEAALDSLDQLAPRDLPRPHTPDDFEEWCGMCGPAWCGACAVCAAAGLARAHVAHRLATLLLADLAESLLEAWLAELATWLRQQVFVVFQQLAETDGDLLQGAQPRPLSVDDTCAALLENTPALLYVFGEETVSQAIRLVVTSFTHKQVNVDVIFRVLDLFAGHFKKSAGLRNPSFDSN</sequence>
<evidence type="ECO:0000313" key="20">
    <source>
        <dbReference type="EMBL" id="SOQ43042.1"/>
    </source>
</evidence>
<evidence type="ECO:0000259" key="17">
    <source>
        <dbReference type="Pfam" id="PF00534"/>
    </source>
</evidence>
<evidence type="ECO:0000256" key="8">
    <source>
        <dbReference type="ARBA" id="ARBA00022692"/>
    </source>
</evidence>
<reference evidence="20" key="1">
    <citation type="submission" date="2016-07" db="EMBL/GenBank/DDBJ databases">
        <authorList>
            <person name="Bretaudeau A."/>
        </authorList>
    </citation>
    <scope>NUCLEOTIDE SEQUENCE</scope>
    <source>
        <strain evidence="20">Rice</strain>
        <tissue evidence="20">Whole body</tissue>
    </source>
</reference>
<keyword evidence="11 16" id="KW-0472">Membrane</keyword>
<comment type="subcellular location">
    <subcellularLocation>
        <location evidence="1">Endoplasmic reticulum membrane</location>
        <topology evidence="1">Single-pass membrane protein</topology>
    </subcellularLocation>
</comment>
<keyword evidence="10 16" id="KW-1133">Transmembrane helix</keyword>
<evidence type="ECO:0000256" key="14">
    <source>
        <dbReference type="ARBA" id="ARBA00045128"/>
    </source>
</evidence>
<feature type="transmembrane region" description="Helical" evidence="16">
    <location>
        <begin position="175"/>
        <end position="196"/>
    </location>
</feature>
<feature type="transmembrane region" description="Helical" evidence="16">
    <location>
        <begin position="208"/>
        <end position="230"/>
    </location>
</feature>
<dbReference type="GO" id="GO:0004377">
    <property type="term" value="F:GDP-Man:Man(3)GlcNAc(2)-PP-Dol alpha-1,2-mannosyltransferase activity"/>
    <property type="evidence" value="ECO:0007669"/>
    <property type="project" value="UniProtKB-EC"/>
</dbReference>
<keyword evidence="8 16" id="KW-0812">Transmembrane</keyword>
<evidence type="ECO:0000256" key="7">
    <source>
        <dbReference type="ARBA" id="ARBA00022679"/>
    </source>
</evidence>
<dbReference type="Pfam" id="PF00534">
    <property type="entry name" value="Glycos_transf_1"/>
    <property type="match status" value="1"/>
</dbReference>
<dbReference type="InterPro" id="IPR001296">
    <property type="entry name" value="Glyco_trans_1"/>
</dbReference>
<name>A0A2H1VRD4_SPOFR</name>
<organism evidence="20">
    <name type="scientific">Spodoptera frugiperda</name>
    <name type="common">Fall armyworm</name>
    <dbReference type="NCBI Taxonomy" id="7108"/>
    <lineage>
        <taxon>Eukaryota</taxon>
        <taxon>Metazoa</taxon>
        <taxon>Ecdysozoa</taxon>
        <taxon>Arthropoda</taxon>
        <taxon>Hexapoda</taxon>
        <taxon>Insecta</taxon>
        <taxon>Pterygota</taxon>
        <taxon>Neoptera</taxon>
        <taxon>Endopterygota</taxon>
        <taxon>Lepidoptera</taxon>
        <taxon>Glossata</taxon>
        <taxon>Ditrysia</taxon>
        <taxon>Noctuoidea</taxon>
        <taxon>Noctuidae</taxon>
        <taxon>Amphipyrinae</taxon>
        <taxon>Spodoptera</taxon>
    </lineage>
</organism>
<evidence type="ECO:0000256" key="15">
    <source>
        <dbReference type="SAM" id="MobiDB-lite"/>
    </source>
</evidence>
<protein>
    <recommendedName>
        <fullName evidence="5">GDP-Man:Man(3)GlcNAc(2)-PP-Dol alpha-1,2-mannosyltransferase</fullName>
        <ecNumber evidence="4">2.4.1.131</ecNumber>
    </recommendedName>
    <alternativeName>
        <fullName evidence="12">Asparagine-linked glycosylation protein 11 homolog</fullName>
    </alternativeName>
</protein>
<feature type="region of interest" description="Disordered" evidence="15">
    <location>
        <begin position="1006"/>
        <end position="1025"/>
    </location>
</feature>
<evidence type="ECO:0000256" key="9">
    <source>
        <dbReference type="ARBA" id="ARBA00022824"/>
    </source>
</evidence>
<dbReference type="Pfam" id="PF15924">
    <property type="entry name" value="ALG11_N"/>
    <property type="match status" value="1"/>
</dbReference>
<dbReference type="InterPro" id="IPR031814">
    <property type="entry name" value="ALG11_N"/>
</dbReference>
<dbReference type="InterPro" id="IPR038013">
    <property type="entry name" value="ALG11"/>
</dbReference>
<dbReference type="EC" id="2.4.1.131" evidence="4"/>
<keyword evidence="9" id="KW-0256">Endoplasmic reticulum</keyword>